<sequence length="96" mass="10596">MNNTWSGLLVVSRLKGREEQVIREAVGDLVRVGCQTLLFSGIPPIDKRENGCFEIGRESKNWRIAKPPAVLGGGRRGKATRCPDPLVLRNPSDREG</sequence>
<evidence type="ECO:0000313" key="2">
    <source>
        <dbReference type="EMBL" id="CAL1392807.1"/>
    </source>
</evidence>
<gene>
    <name evidence="2" type="ORF">LTRI10_LOCUS33424</name>
</gene>
<organism evidence="2 3">
    <name type="scientific">Linum trigynum</name>
    <dbReference type="NCBI Taxonomy" id="586398"/>
    <lineage>
        <taxon>Eukaryota</taxon>
        <taxon>Viridiplantae</taxon>
        <taxon>Streptophyta</taxon>
        <taxon>Embryophyta</taxon>
        <taxon>Tracheophyta</taxon>
        <taxon>Spermatophyta</taxon>
        <taxon>Magnoliopsida</taxon>
        <taxon>eudicotyledons</taxon>
        <taxon>Gunneridae</taxon>
        <taxon>Pentapetalae</taxon>
        <taxon>rosids</taxon>
        <taxon>fabids</taxon>
        <taxon>Malpighiales</taxon>
        <taxon>Linaceae</taxon>
        <taxon>Linum</taxon>
    </lineage>
</organism>
<evidence type="ECO:0000256" key="1">
    <source>
        <dbReference type="SAM" id="MobiDB-lite"/>
    </source>
</evidence>
<dbReference type="AlphaFoldDB" id="A0AAV2F4D9"/>
<proteinExistence type="predicted"/>
<feature type="region of interest" description="Disordered" evidence="1">
    <location>
        <begin position="67"/>
        <end position="96"/>
    </location>
</feature>
<accession>A0AAV2F4D9</accession>
<dbReference type="Proteomes" id="UP001497516">
    <property type="component" value="Chromosome 6"/>
</dbReference>
<reference evidence="2 3" key="1">
    <citation type="submission" date="2024-04" db="EMBL/GenBank/DDBJ databases">
        <authorList>
            <person name="Fracassetti M."/>
        </authorList>
    </citation>
    <scope>NUCLEOTIDE SEQUENCE [LARGE SCALE GENOMIC DNA]</scope>
</reference>
<name>A0AAV2F4D9_9ROSI</name>
<evidence type="ECO:0000313" key="3">
    <source>
        <dbReference type="Proteomes" id="UP001497516"/>
    </source>
</evidence>
<keyword evidence="3" id="KW-1185">Reference proteome</keyword>
<protein>
    <submittedName>
        <fullName evidence="2">Uncharacterized protein</fullName>
    </submittedName>
</protein>
<dbReference type="EMBL" id="OZ034819">
    <property type="protein sequence ID" value="CAL1392807.1"/>
    <property type="molecule type" value="Genomic_DNA"/>
</dbReference>